<reference evidence="3" key="1">
    <citation type="submission" date="2017-09" db="EMBL/GenBank/DDBJ databases">
        <title>Depth-based differentiation of microbial function through sediment-hosted aquifers and enrichment of novel symbionts in the deep terrestrial subsurface.</title>
        <authorList>
            <person name="Probst A.J."/>
            <person name="Ladd B."/>
            <person name="Jarett J.K."/>
            <person name="Geller-Mcgrath D.E."/>
            <person name="Sieber C.M.K."/>
            <person name="Emerson J.B."/>
            <person name="Anantharaman K."/>
            <person name="Thomas B.C."/>
            <person name="Malmstrom R."/>
            <person name="Stieglmeier M."/>
            <person name="Klingl A."/>
            <person name="Woyke T."/>
            <person name="Ryan C.M."/>
            <person name="Banfield J.F."/>
        </authorList>
    </citation>
    <scope>NUCLEOTIDE SEQUENCE [LARGE SCALE GENOMIC DNA]</scope>
</reference>
<dbReference type="AlphaFoldDB" id="A0A2M7XXE8"/>
<sequence>MIETLDNEKTYILMNYYLMNFLLAFGKGVKKESMNQIQTILAAENLVPNGFVSVVENYKNLTNK</sequence>
<comment type="caution">
    <text evidence="2">The sequence shown here is derived from an EMBL/GenBank/DDBJ whole genome shotgun (WGS) entry which is preliminary data.</text>
</comment>
<organism evidence="2 3">
    <name type="scientific">Candidatus Roizmanbacteria bacterium CG_4_9_14_3_um_filter_33_18</name>
    <dbReference type="NCBI Taxonomy" id="1974841"/>
    <lineage>
        <taxon>Bacteria</taxon>
        <taxon>Candidatus Roizmaniibacteriota</taxon>
    </lineage>
</organism>
<proteinExistence type="predicted"/>
<dbReference type="Proteomes" id="UP000229647">
    <property type="component" value="Unassembled WGS sequence"/>
</dbReference>
<dbReference type="EMBL" id="PFWL01000155">
    <property type="protein sequence ID" value="PJA55409.1"/>
    <property type="molecule type" value="Genomic_DNA"/>
</dbReference>
<keyword evidence="1" id="KW-0472">Membrane</keyword>
<protein>
    <submittedName>
        <fullName evidence="2">Uncharacterized protein</fullName>
    </submittedName>
</protein>
<evidence type="ECO:0000313" key="3">
    <source>
        <dbReference type="Proteomes" id="UP000229647"/>
    </source>
</evidence>
<evidence type="ECO:0000256" key="1">
    <source>
        <dbReference type="SAM" id="Phobius"/>
    </source>
</evidence>
<keyword evidence="1" id="KW-0812">Transmembrane</keyword>
<name>A0A2M7XXE8_9BACT</name>
<evidence type="ECO:0000313" key="2">
    <source>
        <dbReference type="EMBL" id="PJA55409.1"/>
    </source>
</evidence>
<gene>
    <name evidence="2" type="ORF">CO165_03780</name>
</gene>
<feature type="transmembrane region" description="Helical" evidence="1">
    <location>
        <begin position="12"/>
        <end position="29"/>
    </location>
</feature>
<accession>A0A2M7XXE8</accession>
<keyword evidence="1" id="KW-1133">Transmembrane helix</keyword>